<accession>A0AAW2Y153</accession>
<name>A0AAW2Y153_9LAMI</name>
<reference evidence="1" key="1">
    <citation type="submission" date="2020-06" db="EMBL/GenBank/DDBJ databases">
        <authorList>
            <person name="Li T."/>
            <person name="Hu X."/>
            <person name="Zhang T."/>
            <person name="Song X."/>
            <person name="Zhang H."/>
            <person name="Dai N."/>
            <person name="Sheng W."/>
            <person name="Hou X."/>
            <person name="Wei L."/>
        </authorList>
    </citation>
    <scope>NUCLEOTIDE SEQUENCE</scope>
    <source>
        <strain evidence="1">KEN1</strain>
        <tissue evidence="1">Leaf</tissue>
    </source>
</reference>
<dbReference type="AlphaFoldDB" id="A0AAW2Y153"/>
<gene>
    <name evidence="1" type="ORF">Slati_0573300</name>
</gene>
<reference evidence="1" key="2">
    <citation type="journal article" date="2024" name="Plant">
        <title>Genomic evolution and insights into agronomic trait innovations of Sesamum species.</title>
        <authorList>
            <person name="Miao H."/>
            <person name="Wang L."/>
            <person name="Qu L."/>
            <person name="Liu H."/>
            <person name="Sun Y."/>
            <person name="Le M."/>
            <person name="Wang Q."/>
            <person name="Wei S."/>
            <person name="Zheng Y."/>
            <person name="Lin W."/>
            <person name="Duan Y."/>
            <person name="Cao H."/>
            <person name="Xiong S."/>
            <person name="Wang X."/>
            <person name="Wei L."/>
            <person name="Li C."/>
            <person name="Ma Q."/>
            <person name="Ju M."/>
            <person name="Zhao R."/>
            <person name="Li G."/>
            <person name="Mu C."/>
            <person name="Tian Q."/>
            <person name="Mei H."/>
            <person name="Zhang T."/>
            <person name="Gao T."/>
            <person name="Zhang H."/>
        </authorList>
    </citation>
    <scope>NUCLEOTIDE SEQUENCE</scope>
    <source>
        <strain evidence="1">KEN1</strain>
    </source>
</reference>
<protein>
    <submittedName>
        <fullName evidence="1">Uncharacterized protein</fullName>
    </submittedName>
</protein>
<organism evidence="1">
    <name type="scientific">Sesamum latifolium</name>
    <dbReference type="NCBI Taxonomy" id="2727402"/>
    <lineage>
        <taxon>Eukaryota</taxon>
        <taxon>Viridiplantae</taxon>
        <taxon>Streptophyta</taxon>
        <taxon>Embryophyta</taxon>
        <taxon>Tracheophyta</taxon>
        <taxon>Spermatophyta</taxon>
        <taxon>Magnoliopsida</taxon>
        <taxon>eudicotyledons</taxon>
        <taxon>Gunneridae</taxon>
        <taxon>Pentapetalae</taxon>
        <taxon>asterids</taxon>
        <taxon>lamiids</taxon>
        <taxon>Lamiales</taxon>
        <taxon>Pedaliaceae</taxon>
        <taxon>Sesamum</taxon>
    </lineage>
</organism>
<evidence type="ECO:0000313" key="1">
    <source>
        <dbReference type="EMBL" id="KAL0459461.1"/>
    </source>
</evidence>
<dbReference type="EMBL" id="JACGWN010000002">
    <property type="protein sequence ID" value="KAL0459461.1"/>
    <property type="molecule type" value="Genomic_DNA"/>
</dbReference>
<sequence>MAAADIPQGGCDLVYRKTLCQLALGFWQSWHSTAKSEASIHSDAPTINFQTPGTASPFTNSYVAQLRTSDD</sequence>
<comment type="caution">
    <text evidence="1">The sequence shown here is derived from an EMBL/GenBank/DDBJ whole genome shotgun (WGS) entry which is preliminary data.</text>
</comment>
<proteinExistence type="predicted"/>